<dbReference type="GO" id="GO:0035194">
    <property type="term" value="P:regulatory ncRNA-mediated post-transcriptional gene silencing"/>
    <property type="evidence" value="ECO:0007669"/>
    <property type="project" value="TreeGrafter"/>
</dbReference>
<protein>
    <recommendedName>
        <fullName evidence="2">DNA2/NAM7 helicase-like C-terminal domain-containing protein</fullName>
    </recommendedName>
</protein>
<gene>
    <name evidence="3" type="ORF">VMCG_04411</name>
</gene>
<dbReference type="PANTHER" id="PTHR10887">
    <property type="entry name" value="DNA2/NAM7 HELICASE FAMILY"/>
    <property type="match status" value="1"/>
</dbReference>
<sequence>MFVKPTGSKAIPIVNPPGEKTVKDEKRFPSAKSRPLVQDIAIQETADAISSLSIGSKSINIAQMRTSNTASAPCPIPVLVRDVNGNHSNPSNGSLETEHQSKRLMPTEDDDQEDYELGFDIYARPFIPEVFTVINTLPGRQISTGPLKTIDFDDYIFRSLGPATGFLPQPVPMRSRTTTSSFTESSSISPNHYEEFFEFYLHQEIQAQQMANEAYSLYGHGVAVQPQSGYFQQYQSSGEAICVLEVPGLRENSPSVEEDDVIELRQLVYGRDGSLFGMQAWLAARKEIGANASRPASRQWLSQPGPAPGWTDTIYLARVLSVVKSEERLVLRVLGLPGSMTPRLEKFNVRFPCPPERHLPNLYALEQELQSITRSIHPLDHPSEIKLHWSALLVDEAAQATEPEVLLPLTIVAPPSNYPSSYMPLVVMAGDEHQLGPRTEIPSSALKKSLFARLFKRPVYAAHPLARGKAGEAPPPLTQSLLPIHRPAFANLIRNYRSHPAILAVPSSLFYADTLEPEAKDTSCLQDWEGWKGRGWPVLFHDNSSRDELELLGLNEGMGGWHNTGEADIACRYASSLVTSGLVEQKEVCIMSPFKAQVRRLRKCMRRSQYGRLWDVNIGPTEAFQGLERGVVILCITRSRKRFVEKDQRLGWGIIGMPNKMNVALTRAKFGLIVIGRRELLKEDPHWKAFVEFCERNGLVAGDTTSRTFEPECSPTRLEKYLVEKERGLELQPSSRGWGMSCTVGPDEEMWTNGMMETPPNMLDGNQDSTSGYHEIV</sequence>
<organism evidence="3 4">
    <name type="scientific">Cytospora schulzeri</name>
    <dbReference type="NCBI Taxonomy" id="448051"/>
    <lineage>
        <taxon>Eukaryota</taxon>
        <taxon>Fungi</taxon>
        <taxon>Dikarya</taxon>
        <taxon>Ascomycota</taxon>
        <taxon>Pezizomycotina</taxon>
        <taxon>Sordariomycetes</taxon>
        <taxon>Sordariomycetidae</taxon>
        <taxon>Diaporthales</taxon>
        <taxon>Cytosporaceae</taxon>
        <taxon>Cytospora</taxon>
    </lineage>
</organism>
<accession>A0A423WSP6</accession>
<dbReference type="STRING" id="356882.A0A423WSP6"/>
<dbReference type="InterPro" id="IPR045055">
    <property type="entry name" value="DNA2/NAM7-like"/>
</dbReference>
<feature type="compositionally biased region" description="Polar residues" evidence="1">
    <location>
        <begin position="764"/>
        <end position="777"/>
    </location>
</feature>
<dbReference type="InterPro" id="IPR041679">
    <property type="entry name" value="DNA2/NAM7-like_C"/>
</dbReference>
<feature type="region of interest" description="Disordered" evidence="1">
    <location>
        <begin position="168"/>
        <end position="187"/>
    </location>
</feature>
<feature type="region of interest" description="Disordered" evidence="1">
    <location>
        <begin position="82"/>
        <end position="104"/>
    </location>
</feature>
<dbReference type="InterPro" id="IPR047187">
    <property type="entry name" value="SF1_C_Upf1"/>
</dbReference>
<dbReference type="Gene3D" id="3.40.50.300">
    <property type="entry name" value="P-loop containing nucleotide triphosphate hydrolases"/>
    <property type="match status" value="2"/>
</dbReference>
<evidence type="ECO:0000256" key="1">
    <source>
        <dbReference type="SAM" id="MobiDB-lite"/>
    </source>
</evidence>
<comment type="caution">
    <text evidence="3">The sequence shown here is derived from an EMBL/GenBank/DDBJ whole genome shotgun (WGS) entry which is preliminary data.</text>
</comment>
<feature type="region of interest" description="Disordered" evidence="1">
    <location>
        <begin position="1"/>
        <end position="30"/>
    </location>
</feature>
<evidence type="ECO:0000313" key="4">
    <source>
        <dbReference type="Proteomes" id="UP000283895"/>
    </source>
</evidence>
<feature type="region of interest" description="Disordered" evidence="1">
    <location>
        <begin position="758"/>
        <end position="777"/>
    </location>
</feature>
<dbReference type="AlphaFoldDB" id="A0A423WSP6"/>
<dbReference type="EMBL" id="LKEA01000010">
    <property type="protein sequence ID" value="ROW06546.1"/>
    <property type="molecule type" value="Genomic_DNA"/>
</dbReference>
<feature type="compositionally biased region" description="Low complexity" evidence="1">
    <location>
        <begin position="175"/>
        <end position="187"/>
    </location>
</feature>
<evidence type="ECO:0000259" key="2">
    <source>
        <dbReference type="Pfam" id="PF13087"/>
    </source>
</evidence>
<dbReference type="PANTHER" id="PTHR10887:SF322">
    <property type="entry name" value="HELICASE MOV-10"/>
    <property type="match status" value="1"/>
</dbReference>
<proteinExistence type="predicted"/>
<evidence type="ECO:0000313" key="3">
    <source>
        <dbReference type="EMBL" id="ROW06546.1"/>
    </source>
</evidence>
<feature type="domain" description="DNA2/NAM7 helicase-like C-terminal" evidence="2">
    <location>
        <begin position="488"/>
        <end position="678"/>
    </location>
</feature>
<dbReference type="CDD" id="cd18808">
    <property type="entry name" value="SF1_C_Upf1"/>
    <property type="match status" value="1"/>
</dbReference>
<dbReference type="Pfam" id="PF13087">
    <property type="entry name" value="AAA_12"/>
    <property type="match status" value="1"/>
</dbReference>
<name>A0A423WSP6_9PEZI</name>
<dbReference type="OrthoDB" id="6513042at2759"/>
<reference evidence="3 4" key="1">
    <citation type="submission" date="2015-09" db="EMBL/GenBank/DDBJ databases">
        <title>Host preference determinants of Valsa canker pathogens revealed by comparative genomics.</title>
        <authorList>
            <person name="Yin Z."/>
            <person name="Huang L."/>
        </authorList>
    </citation>
    <scope>NUCLEOTIDE SEQUENCE [LARGE SCALE GENOMIC DNA]</scope>
    <source>
        <strain evidence="3 4">03-1</strain>
    </source>
</reference>
<dbReference type="SUPFAM" id="SSF52540">
    <property type="entry name" value="P-loop containing nucleoside triphosphate hydrolases"/>
    <property type="match status" value="1"/>
</dbReference>
<keyword evidence="4" id="KW-1185">Reference proteome</keyword>
<dbReference type="InterPro" id="IPR027417">
    <property type="entry name" value="P-loop_NTPase"/>
</dbReference>
<feature type="compositionally biased region" description="Polar residues" evidence="1">
    <location>
        <begin position="85"/>
        <end position="95"/>
    </location>
</feature>
<dbReference type="Proteomes" id="UP000283895">
    <property type="component" value="Unassembled WGS sequence"/>
</dbReference>
<dbReference type="GO" id="GO:0005829">
    <property type="term" value="C:cytosol"/>
    <property type="evidence" value="ECO:0007669"/>
    <property type="project" value="TreeGrafter"/>
</dbReference>